<dbReference type="GO" id="GO:0016491">
    <property type="term" value="F:oxidoreductase activity"/>
    <property type="evidence" value="ECO:0007669"/>
    <property type="project" value="UniProtKB-KW"/>
</dbReference>
<dbReference type="NCBIfam" id="TIGR03313">
    <property type="entry name" value="Se_sel_red_Mo"/>
    <property type="match status" value="1"/>
</dbReference>
<accession>A0A4U1BKE5</accession>
<dbReference type="Pfam" id="PF20256">
    <property type="entry name" value="MoCoBD_2"/>
    <property type="match status" value="1"/>
</dbReference>
<dbReference type="SUPFAM" id="SSF54665">
    <property type="entry name" value="CO dehydrogenase molybdoprotein N-domain-like"/>
    <property type="match status" value="1"/>
</dbReference>
<keyword evidence="2" id="KW-0500">Molybdenum</keyword>
<protein>
    <submittedName>
        <fullName evidence="5">Molybdopterin-dependent oxidoreductase Mo/Fe-S-binding subunit</fullName>
    </submittedName>
</protein>
<feature type="domain" description="Aldehyde oxidase/xanthine dehydrogenase a/b hammerhead" evidence="4">
    <location>
        <begin position="186"/>
        <end position="298"/>
    </location>
</feature>
<dbReference type="InterPro" id="IPR036856">
    <property type="entry name" value="Ald_Oxase/Xan_DH_a/b_sf"/>
</dbReference>
<reference evidence="5 6" key="1">
    <citation type="submission" date="2019-04" db="EMBL/GenBank/DDBJ databases">
        <authorList>
            <person name="Hwang J.C."/>
        </authorList>
    </citation>
    <scope>NUCLEOTIDE SEQUENCE [LARGE SCALE GENOMIC DNA]</scope>
    <source>
        <strain evidence="5 6">IMCC35002</strain>
    </source>
</reference>
<comment type="caution">
    <text evidence="5">The sequence shown here is derived from an EMBL/GenBank/DDBJ whole genome shotgun (WGS) entry which is preliminary data.</text>
</comment>
<dbReference type="PANTHER" id="PTHR11908">
    <property type="entry name" value="XANTHINE DEHYDROGENASE"/>
    <property type="match status" value="1"/>
</dbReference>
<dbReference type="Gene3D" id="3.90.1170.50">
    <property type="entry name" value="Aldehyde oxidase/xanthine dehydrogenase, a/b hammerhead"/>
    <property type="match status" value="1"/>
</dbReference>
<dbReference type="SUPFAM" id="SSF56003">
    <property type="entry name" value="Molybdenum cofactor-binding domain"/>
    <property type="match status" value="1"/>
</dbReference>
<dbReference type="InterPro" id="IPR002888">
    <property type="entry name" value="2Fe-2S-bd"/>
</dbReference>
<dbReference type="GO" id="GO:0005506">
    <property type="term" value="F:iron ion binding"/>
    <property type="evidence" value="ECO:0007669"/>
    <property type="project" value="InterPro"/>
</dbReference>
<dbReference type="Proteomes" id="UP000305675">
    <property type="component" value="Unassembled WGS sequence"/>
</dbReference>
<dbReference type="InterPro" id="IPR036884">
    <property type="entry name" value="2Fe-2S-bd_dom_sf"/>
</dbReference>
<comment type="similarity">
    <text evidence="1">Belongs to the xanthine dehydrogenase family.</text>
</comment>
<evidence type="ECO:0000256" key="3">
    <source>
        <dbReference type="ARBA" id="ARBA00023002"/>
    </source>
</evidence>
<dbReference type="InterPro" id="IPR046867">
    <property type="entry name" value="AldOxase/xan_DH_MoCoBD2"/>
</dbReference>
<evidence type="ECO:0000259" key="4">
    <source>
        <dbReference type="SMART" id="SM01008"/>
    </source>
</evidence>
<sequence length="958" mass="103412">MKIQFTLNGKATTVDCAAGDNVQRLLHGLGLHSVRDSDNGFGFAGSDAIWFNGTIINASLLVAAQLEGCEIRTAESLSEWNQLSLVQQAMIDVGTVQSGYNDPAMSLILTDLLERIPNPSRAEIDDALTGIFSRDGGYQQFYEVIELAIARRDNPEKKAEYAPEFCDELDVVGKVAPKTDSVKMVKAQPSFVEDFIAKDACVIKILRSPHPHAFISKLDVTKAEALEGVVKVLTYRNTPDTPYTPGGQSAPEPSPLDRRMFGQKMRHVGDRVAGVIAESEAIAAEAMKLIEVEYDVLPAVMTIDEARAEGAPLVHNEPIEFMAGAPADLDEQNANADPREGKLIVNFPFGCEPRKNIAAGVQGKIGDIDQGFADADIVLERTYESKQAQQTPTETHICHALMDGDRLVMHASTQVPFHVRRQVARLLGVKQNKVQVQKVRVGGGFGSKQDILVEDVTAYAAFVTGRPCYLHYTREEEFIACSSRHVAKVNLKVGAKKDGTLTAIDMDFMANTGPYGNHALTVPSNGPALSLPLYPIDNVRFKVTTYYSNICPTGAYQGYGAPKGVFALTMILAEIAKELDMDLFEIIEKNRVHEGDPLKIKAAVGEGDLPTEPPKVLSCALDDIMRMGREQFGWDTPKPDLGKDWTVGRGMAIIQQKSGIPDIDQANCRAKLASDGTLIVHSGGADIGTGLDLVVAKIAAETLKMPLEEITVISGDTDHCPFDKGAYASSGTCFSGNAAKKAVEAMRERILTCAADALEVTLADVELVHPATVQAKDGRRITYAEIAHKAEGGKGWGQLLTSGSFITSDFAFPYGANFAEVAVNTRTGEVKLKKFHALLDCGTPMNPDLALGQIYGASMRAIGHSMTEEIAYDKAGQPLTRDLKSYGAPMIGDIPEEFVAKLVPCDDPVGPFGAKSISEIGVNGASPAIASAIHDACGVWLREWHFTPEKILKGLNKI</sequence>
<organism evidence="5 6">
    <name type="scientific">Ferrimonas aestuarii</name>
    <dbReference type="NCBI Taxonomy" id="2569539"/>
    <lineage>
        <taxon>Bacteria</taxon>
        <taxon>Pseudomonadati</taxon>
        <taxon>Pseudomonadota</taxon>
        <taxon>Gammaproteobacteria</taxon>
        <taxon>Alteromonadales</taxon>
        <taxon>Ferrimonadaceae</taxon>
        <taxon>Ferrimonas</taxon>
    </lineage>
</organism>
<dbReference type="Pfam" id="PF01799">
    <property type="entry name" value="Fer2_2"/>
    <property type="match status" value="1"/>
</dbReference>
<dbReference type="PIRSF" id="PIRSF000127">
    <property type="entry name" value="Xanthine_DH"/>
    <property type="match status" value="1"/>
</dbReference>
<dbReference type="Gene3D" id="1.10.150.120">
    <property type="entry name" value="[2Fe-2S]-binding domain"/>
    <property type="match status" value="1"/>
</dbReference>
<dbReference type="PANTHER" id="PTHR11908:SF132">
    <property type="entry name" value="ALDEHYDE OXIDASE 1-RELATED"/>
    <property type="match status" value="1"/>
</dbReference>
<dbReference type="InterPro" id="IPR037165">
    <property type="entry name" value="AldOxase/xan_DH_Mopterin-bd_sf"/>
</dbReference>
<dbReference type="OrthoDB" id="9758509at2"/>
<dbReference type="SUPFAM" id="SSF47741">
    <property type="entry name" value="CO dehydrogenase ISP C-domain like"/>
    <property type="match status" value="1"/>
</dbReference>
<dbReference type="InterPro" id="IPR000674">
    <property type="entry name" value="Ald_Oxase/Xan_DH_a/b"/>
</dbReference>
<evidence type="ECO:0000313" key="5">
    <source>
        <dbReference type="EMBL" id="TKB51931.1"/>
    </source>
</evidence>
<evidence type="ECO:0000313" key="6">
    <source>
        <dbReference type="Proteomes" id="UP000305675"/>
    </source>
</evidence>
<dbReference type="Gene3D" id="3.30.365.10">
    <property type="entry name" value="Aldehyde oxidase/xanthine dehydrogenase, molybdopterin binding domain"/>
    <property type="match status" value="4"/>
</dbReference>
<dbReference type="InterPro" id="IPR008274">
    <property type="entry name" value="AldOxase/xan_DH_MoCoBD1"/>
</dbReference>
<dbReference type="SMART" id="SM01008">
    <property type="entry name" value="Ald_Xan_dh_C"/>
    <property type="match status" value="1"/>
</dbReference>
<proteinExistence type="inferred from homology"/>
<name>A0A4U1BKE5_9GAMM</name>
<gene>
    <name evidence="5" type="ORF">FCL42_16705</name>
</gene>
<evidence type="ECO:0000256" key="2">
    <source>
        <dbReference type="ARBA" id="ARBA00022505"/>
    </source>
</evidence>
<dbReference type="Pfam" id="PF01315">
    <property type="entry name" value="Ald_Xan_dh_C"/>
    <property type="match status" value="1"/>
</dbReference>
<dbReference type="InterPro" id="IPR017699">
    <property type="entry name" value="Mo-bd_YgfN/XdhD"/>
</dbReference>
<dbReference type="EMBL" id="SWCJ01000016">
    <property type="protein sequence ID" value="TKB51931.1"/>
    <property type="molecule type" value="Genomic_DNA"/>
</dbReference>
<dbReference type="AlphaFoldDB" id="A0A4U1BKE5"/>
<keyword evidence="6" id="KW-1185">Reference proteome</keyword>
<dbReference type="Pfam" id="PF02738">
    <property type="entry name" value="MoCoBD_1"/>
    <property type="match status" value="1"/>
</dbReference>
<keyword evidence="3" id="KW-0560">Oxidoreductase</keyword>
<dbReference type="InterPro" id="IPR016208">
    <property type="entry name" value="Ald_Oxase/xanthine_DH-like"/>
</dbReference>
<evidence type="ECO:0000256" key="1">
    <source>
        <dbReference type="ARBA" id="ARBA00006849"/>
    </source>
</evidence>